<keyword evidence="1" id="KW-0472">Membrane</keyword>
<dbReference type="Proteomes" id="UP001523550">
    <property type="component" value="Unassembled WGS sequence"/>
</dbReference>
<protein>
    <recommendedName>
        <fullName evidence="4">Membrane-associated protein</fullName>
    </recommendedName>
</protein>
<reference evidence="2 3" key="1">
    <citation type="submission" date="2022-03" db="EMBL/GenBank/DDBJ databases">
        <title>Genomic Encyclopedia of Type Strains, Phase III (KMG-III): the genomes of soil and plant-associated and newly described type strains.</title>
        <authorList>
            <person name="Whitman W."/>
        </authorList>
    </citation>
    <scope>NUCLEOTIDE SEQUENCE [LARGE SCALE GENOMIC DNA]</scope>
    <source>
        <strain evidence="2 3">BSker1</strain>
    </source>
</reference>
<sequence>MIFWVTVILNNQGPQNFFWLCNLAQFILLYALWAGNRLLISSQAGVVTLVGLGWSLDFFLGLLLGDSVTGFTAYMFSDDLSLLARATSLYHVFLPLVFVWLVRRNGYDRRGPWLQSLIGAFGVIGAWLFTEPHRNVNWMYQPFGMEQTWMPDPLWAMVLIVAYPVLLYWPGHCLITWLAHRRHNA</sequence>
<accession>A0ABT1G9M9</accession>
<evidence type="ECO:0000313" key="3">
    <source>
        <dbReference type="Proteomes" id="UP001523550"/>
    </source>
</evidence>
<feature type="transmembrane region" description="Helical" evidence="1">
    <location>
        <begin position="113"/>
        <end position="130"/>
    </location>
</feature>
<feature type="transmembrane region" description="Helical" evidence="1">
    <location>
        <begin position="82"/>
        <end position="101"/>
    </location>
</feature>
<feature type="transmembrane region" description="Helical" evidence="1">
    <location>
        <begin position="154"/>
        <end position="179"/>
    </location>
</feature>
<proteinExistence type="predicted"/>
<gene>
    <name evidence="2" type="ORF">J2T60_001752</name>
</gene>
<feature type="transmembrane region" description="Helical" evidence="1">
    <location>
        <begin position="46"/>
        <end position="76"/>
    </location>
</feature>
<evidence type="ECO:0000256" key="1">
    <source>
        <dbReference type="SAM" id="Phobius"/>
    </source>
</evidence>
<dbReference type="RefSeq" id="WP_253448476.1">
    <property type="nucleotide sequence ID" value="NZ_JALJYF010000002.1"/>
</dbReference>
<organism evidence="2 3">
    <name type="scientific">Natronospira proteinivora</name>
    <dbReference type="NCBI Taxonomy" id="1807133"/>
    <lineage>
        <taxon>Bacteria</taxon>
        <taxon>Pseudomonadati</taxon>
        <taxon>Pseudomonadota</taxon>
        <taxon>Gammaproteobacteria</taxon>
        <taxon>Natronospirales</taxon>
        <taxon>Natronospiraceae</taxon>
        <taxon>Natronospira</taxon>
    </lineage>
</organism>
<keyword evidence="1" id="KW-1133">Transmembrane helix</keyword>
<comment type="caution">
    <text evidence="2">The sequence shown here is derived from an EMBL/GenBank/DDBJ whole genome shotgun (WGS) entry which is preliminary data.</text>
</comment>
<name>A0ABT1G9M9_9GAMM</name>
<feature type="transmembrane region" description="Helical" evidence="1">
    <location>
        <begin position="17"/>
        <end position="34"/>
    </location>
</feature>
<evidence type="ECO:0000313" key="2">
    <source>
        <dbReference type="EMBL" id="MCP1727752.1"/>
    </source>
</evidence>
<keyword evidence="1" id="KW-0812">Transmembrane</keyword>
<keyword evidence="3" id="KW-1185">Reference proteome</keyword>
<dbReference type="EMBL" id="JALJYF010000002">
    <property type="protein sequence ID" value="MCP1727752.1"/>
    <property type="molecule type" value="Genomic_DNA"/>
</dbReference>
<evidence type="ECO:0008006" key="4">
    <source>
        <dbReference type="Google" id="ProtNLM"/>
    </source>
</evidence>